<dbReference type="Proteomes" id="UP000236291">
    <property type="component" value="Unassembled WGS sequence"/>
</dbReference>
<accession>A0A2K3P3H1</accession>
<proteinExistence type="predicted"/>
<feature type="non-terminal residue" evidence="1">
    <location>
        <position position="1"/>
    </location>
</feature>
<comment type="caution">
    <text evidence="1">The sequence shown here is derived from an EMBL/GenBank/DDBJ whole genome shotgun (WGS) entry which is preliminary data.</text>
</comment>
<dbReference type="EMBL" id="ASHM01003413">
    <property type="protein sequence ID" value="PNY09844.1"/>
    <property type="molecule type" value="Genomic_DNA"/>
</dbReference>
<dbReference type="AlphaFoldDB" id="A0A2K3P3H1"/>
<organism evidence="1 2">
    <name type="scientific">Trifolium pratense</name>
    <name type="common">Red clover</name>
    <dbReference type="NCBI Taxonomy" id="57577"/>
    <lineage>
        <taxon>Eukaryota</taxon>
        <taxon>Viridiplantae</taxon>
        <taxon>Streptophyta</taxon>
        <taxon>Embryophyta</taxon>
        <taxon>Tracheophyta</taxon>
        <taxon>Spermatophyta</taxon>
        <taxon>Magnoliopsida</taxon>
        <taxon>eudicotyledons</taxon>
        <taxon>Gunneridae</taxon>
        <taxon>Pentapetalae</taxon>
        <taxon>rosids</taxon>
        <taxon>fabids</taxon>
        <taxon>Fabales</taxon>
        <taxon>Fabaceae</taxon>
        <taxon>Papilionoideae</taxon>
        <taxon>50 kb inversion clade</taxon>
        <taxon>NPAAA clade</taxon>
        <taxon>Hologalegina</taxon>
        <taxon>IRL clade</taxon>
        <taxon>Trifolieae</taxon>
        <taxon>Trifolium</taxon>
    </lineage>
</organism>
<gene>
    <name evidence="1" type="ORF">L195_g006402</name>
</gene>
<protein>
    <submittedName>
        <fullName evidence="1">Uncharacterized protein</fullName>
    </submittedName>
</protein>
<evidence type="ECO:0000313" key="2">
    <source>
        <dbReference type="Proteomes" id="UP000236291"/>
    </source>
</evidence>
<reference evidence="1 2" key="2">
    <citation type="journal article" date="2017" name="Front. Plant Sci.">
        <title>Gene Classification and Mining of Molecular Markers Useful in Red Clover (Trifolium pratense) Breeding.</title>
        <authorList>
            <person name="Istvanek J."/>
            <person name="Dluhosova J."/>
            <person name="Dluhos P."/>
            <person name="Patkova L."/>
            <person name="Nedelnik J."/>
            <person name="Repkova J."/>
        </authorList>
    </citation>
    <scope>NUCLEOTIDE SEQUENCE [LARGE SCALE GENOMIC DNA]</scope>
    <source>
        <strain evidence="2">cv. Tatra</strain>
        <tissue evidence="1">Young leaves</tissue>
    </source>
</reference>
<sequence>EPPRCHSGVAAAIVMHLYHTNGSHFSVLELRNEDATFNSTSLTPPTKYSPPLSLPLTLITSRIS</sequence>
<reference evidence="1 2" key="1">
    <citation type="journal article" date="2014" name="Am. J. Bot.">
        <title>Genome assembly and annotation for red clover (Trifolium pratense; Fabaceae).</title>
        <authorList>
            <person name="Istvanek J."/>
            <person name="Jaros M."/>
            <person name="Krenek A."/>
            <person name="Repkova J."/>
        </authorList>
    </citation>
    <scope>NUCLEOTIDE SEQUENCE [LARGE SCALE GENOMIC DNA]</scope>
    <source>
        <strain evidence="2">cv. Tatra</strain>
        <tissue evidence="1">Young leaves</tissue>
    </source>
</reference>
<name>A0A2K3P3H1_TRIPR</name>
<evidence type="ECO:0000313" key="1">
    <source>
        <dbReference type="EMBL" id="PNY09844.1"/>
    </source>
</evidence>